<gene>
    <name evidence="2" type="ORF">CVV64_01340</name>
</gene>
<protein>
    <recommendedName>
        <fullName evidence="4">DUF327 domain-containing protein</fullName>
    </recommendedName>
</protein>
<evidence type="ECO:0008006" key="4">
    <source>
        <dbReference type="Google" id="ProtNLM"/>
    </source>
</evidence>
<dbReference type="AlphaFoldDB" id="A0A2N1PUS2"/>
<organism evidence="2 3">
    <name type="scientific">Candidatus Wallbacteria bacterium HGW-Wallbacteria-1</name>
    <dbReference type="NCBI Taxonomy" id="2013854"/>
    <lineage>
        <taxon>Bacteria</taxon>
        <taxon>Candidatus Walliibacteriota</taxon>
    </lineage>
</organism>
<reference evidence="2 3" key="1">
    <citation type="journal article" date="2017" name="ISME J.">
        <title>Potential for microbial H2 and metal transformations associated with novel bacteria and archaea in deep terrestrial subsurface sediments.</title>
        <authorList>
            <person name="Hernsdorf A.W."/>
            <person name="Amano Y."/>
            <person name="Miyakawa K."/>
            <person name="Ise K."/>
            <person name="Suzuki Y."/>
            <person name="Anantharaman K."/>
            <person name="Probst A."/>
            <person name="Burstein D."/>
            <person name="Thomas B.C."/>
            <person name="Banfield J.F."/>
        </authorList>
    </citation>
    <scope>NUCLEOTIDE SEQUENCE [LARGE SCALE GENOMIC DNA]</scope>
    <source>
        <strain evidence="2">HGW-Wallbacteria-1</strain>
    </source>
</reference>
<name>A0A2N1PUS2_9BACT</name>
<dbReference type="InterPro" id="IPR005585">
    <property type="entry name" value="DUF327"/>
</dbReference>
<dbReference type="Pfam" id="PF03885">
    <property type="entry name" value="DUF327"/>
    <property type="match status" value="1"/>
</dbReference>
<dbReference type="EMBL" id="PGXC01000001">
    <property type="protein sequence ID" value="PKK92090.1"/>
    <property type="molecule type" value="Genomic_DNA"/>
</dbReference>
<comment type="caution">
    <text evidence="2">The sequence shown here is derived from an EMBL/GenBank/DDBJ whole genome shotgun (WGS) entry which is preliminary data.</text>
</comment>
<dbReference type="Gene3D" id="1.20.120.490">
    <property type="entry name" value="Hypothetical protein TM1646-like domain"/>
    <property type="match status" value="1"/>
</dbReference>
<evidence type="ECO:0000313" key="2">
    <source>
        <dbReference type="EMBL" id="PKK92090.1"/>
    </source>
</evidence>
<evidence type="ECO:0000313" key="3">
    <source>
        <dbReference type="Proteomes" id="UP000233256"/>
    </source>
</evidence>
<sequence length="151" mass="16429">MKVQNRPSGTGKAGGRAGGSGKAASGDRAEAASFTTALSGSRERLRTMRIESLIAEVDRWGSRLRKSPSAENVREYRERVRDFMSKVLDEGLALDTQSANHGDKQKVYVRVEKVNRKLVELTDELLGGQAETLGALDTVDEIRGLLLDLVG</sequence>
<feature type="region of interest" description="Disordered" evidence="1">
    <location>
        <begin position="1"/>
        <end position="41"/>
    </location>
</feature>
<evidence type="ECO:0000256" key="1">
    <source>
        <dbReference type="SAM" id="MobiDB-lite"/>
    </source>
</evidence>
<dbReference type="InterPro" id="IPR024042">
    <property type="entry name" value="TM1646-like_dom_sf"/>
</dbReference>
<dbReference type="Proteomes" id="UP000233256">
    <property type="component" value="Unassembled WGS sequence"/>
</dbReference>
<dbReference type="SUPFAM" id="SSF158397">
    <property type="entry name" value="TM1646-like"/>
    <property type="match status" value="1"/>
</dbReference>
<feature type="compositionally biased region" description="Gly residues" evidence="1">
    <location>
        <begin position="11"/>
        <end position="21"/>
    </location>
</feature>
<proteinExistence type="predicted"/>
<accession>A0A2N1PUS2</accession>